<proteinExistence type="predicted"/>
<feature type="compositionally biased region" description="Basic and acidic residues" evidence="1">
    <location>
        <begin position="711"/>
        <end position="728"/>
    </location>
</feature>
<gene>
    <name evidence="3" type="ORF">BSK47_29705</name>
</gene>
<organism evidence="3 4">
    <name type="scientific">Paenibacillus odorifer</name>
    <dbReference type="NCBI Taxonomy" id="189426"/>
    <lineage>
        <taxon>Bacteria</taxon>
        <taxon>Bacillati</taxon>
        <taxon>Bacillota</taxon>
        <taxon>Bacilli</taxon>
        <taxon>Bacillales</taxon>
        <taxon>Paenibacillaceae</taxon>
        <taxon>Paenibacillus</taxon>
    </lineage>
</organism>
<feature type="region of interest" description="Disordered" evidence="1">
    <location>
        <begin position="247"/>
        <end position="266"/>
    </location>
</feature>
<keyword evidence="2" id="KW-1133">Transmembrane helix</keyword>
<keyword evidence="2" id="KW-0812">Transmembrane</keyword>
<keyword evidence="2" id="KW-0472">Membrane</keyword>
<evidence type="ECO:0000313" key="3">
    <source>
        <dbReference type="EMBL" id="OME11085.1"/>
    </source>
</evidence>
<evidence type="ECO:0000256" key="1">
    <source>
        <dbReference type="SAM" id="MobiDB-lite"/>
    </source>
</evidence>
<reference evidence="3 4" key="1">
    <citation type="submission" date="2016-10" db="EMBL/GenBank/DDBJ databases">
        <title>Paenibacillus species isolates.</title>
        <authorList>
            <person name="Beno S.M."/>
        </authorList>
    </citation>
    <scope>NUCLEOTIDE SEQUENCE [LARGE SCALE GENOMIC DNA]</scope>
    <source>
        <strain evidence="3 4">FSL H7-0918</strain>
    </source>
</reference>
<evidence type="ECO:0008006" key="5">
    <source>
        <dbReference type="Google" id="ProtNLM"/>
    </source>
</evidence>
<dbReference type="AlphaFoldDB" id="A0AB36J638"/>
<protein>
    <recommendedName>
        <fullName evidence="5">Phage tail tape measure protein</fullName>
    </recommendedName>
</protein>
<dbReference type="Proteomes" id="UP000187323">
    <property type="component" value="Unassembled WGS sequence"/>
</dbReference>
<sequence length="841" mass="90263">MSTLEASIKLYEDFTKRLAGVNNAMNTTIAIMERLRSQMQMAVGLQINVGNAVAELQRIKELLAALGPGNAIQLSVNSEQVLQQLRTVRQQIGSEFGSAVLEVRLATSDFATQLATIQSSLPAVQLALSLNTAEALRAASLLGAQLRSRIGTISAEVKMELPEAAAVRSQLQSLIHGMGGSTAAIRIRVNLDTAHALHQATLLRSQIEARIGTLTARLNLRLPATLDTLLRTLITTVERLRQVVNRMRGGRGGGGGGGDRRASGSGGGGGGLGIGGLVGGYLGVSGIKALGEATIGGAMEQQKMMDMFVARTGDAEIGTAMFEKFKADALKTGQDVNKSLQSTLSFFSATQNTDQLSKLNNFAQRMNAFDSAGNGIEGAAFALKEAMSGDIVSLAERFNMSKSDIRDLKIDELGKAGDMDGFIKAFDKLLEKQKMGQAAFDQMMASPAKQMETLGSNVRSMFADAGGAAMQSLTPLITQLNAAFQAGKFQPFFDALSLGLDNVVQGVMKLLEWITSVYNFFSENWSWIEPIISGVGAAVMALYAALKLVAIGQAIVNAVMNANPFVLVATLIIGLIVYFYRLWQTNDQFAAAMMRAWNAILGFFDQIPLFFMRVGYGIADAFGYAKVKSLELMEDLANGAIDRINSLIKKLKEIPGVTLDLIEHVEFAAGEAAKQEAARQARDATLAAKESAIAAKAADREANVEKFMKEREDKRAAAEKKAKEEENAAKAGAGKDYNFDDWNKRADAARTPSAGTDKKGKVAKVDKVGKVEKPIDISKEDLKIMRDVAEMKNIQNFVTLTPTVQVKTGPVTNSANLDSIVSKITKKLNEEIASTAKGVYN</sequence>
<dbReference type="RefSeq" id="WP_076138683.1">
    <property type="nucleotide sequence ID" value="NZ_MPTO01000042.1"/>
</dbReference>
<feature type="transmembrane region" description="Helical" evidence="2">
    <location>
        <begin position="525"/>
        <end position="546"/>
    </location>
</feature>
<feature type="region of interest" description="Disordered" evidence="1">
    <location>
        <begin position="711"/>
        <end position="736"/>
    </location>
</feature>
<dbReference type="EMBL" id="MPTO01000042">
    <property type="protein sequence ID" value="OME11085.1"/>
    <property type="molecule type" value="Genomic_DNA"/>
</dbReference>
<feature type="transmembrane region" description="Helical" evidence="2">
    <location>
        <begin position="558"/>
        <end position="580"/>
    </location>
</feature>
<evidence type="ECO:0000256" key="2">
    <source>
        <dbReference type="SAM" id="Phobius"/>
    </source>
</evidence>
<comment type="caution">
    <text evidence="3">The sequence shown here is derived from an EMBL/GenBank/DDBJ whole genome shotgun (WGS) entry which is preliminary data.</text>
</comment>
<accession>A0AB36J638</accession>
<evidence type="ECO:0000313" key="4">
    <source>
        <dbReference type="Proteomes" id="UP000187323"/>
    </source>
</evidence>
<name>A0AB36J638_9BACL</name>